<name>A0A7H1NR81_9PROT</name>
<accession>A0A7H1NR81</accession>
<reference evidence="1 2" key="1">
    <citation type="submission" date="2020-08" db="EMBL/GenBank/DDBJ databases">
        <title>Complete genome sequence of Entomobacter blattae G55GP.</title>
        <authorList>
            <person name="Poehlein A."/>
            <person name="Guzman J."/>
            <person name="Daniel R."/>
            <person name="Vilcinskas A."/>
        </authorList>
    </citation>
    <scope>NUCLEOTIDE SEQUENCE [LARGE SCALE GENOMIC DNA]</scope>
    <source>
        <strain evidence="1 2">G55GP</strain>
    </source>
</reference>
<dbReference type="Proteomes" id="UP000516349">
    <property type="component" value="Chromosome"/>
</dbReference>
<evidence type="ECO:0000313" key="1">
    <source>
        <dbReference type="EMBL" id="QNT78291.1"/>
    </source>
</evidence>
<evidence type="ECO:0000313" key="2">
    <source>
        <dbReference type="Proteomes" id="UP000516349"/>
    </source>
</evidence>
<gene>
    <name evidence="1" type="ORF">JGUZn3_10630</name>
</gene>
<dbReference type="RefSeq" id="WP_203414622.1">
    <property type="nucleotide sequence ID" value="NZ_CP060244.1"/>
</dbReference>
<proteinExistence type="predicted"/>
<dbReference type="EMBL" id="CP060244">
    <property type="protein sequence ID" value="QNT78291.1"/>
    <property type="molecule type" value="Genomic_DNA"/>
</dbReference>
<protein>
    <submittedName>
        <fullName evidence="1">Uncharacterized protein</fullName>
    </submittedName>
</protein>
<sequence>MADLLLNRTTWDLVADPYGNIAVTHEPYAIAQSVANEVKLFAGEGWYDTRQGIPHFTTSLGVVPHRGMIRQKIEEAARTVPGVVGAVARLGLNKATRVMEGSIVVSTQTGEELNVPLS</sequence>
<organism evidence="1 2">
    <name type="scientific">Entomobacter blattae</name>
    <dbReference type="NCBI Taxonomy" id="2762277"/>
    <lineage>
        <taxon>Bacteria</taxon>
        <taxon>Pseudomonadati</taxon>
        <taxon>Pseudomonadota</taxon>
        <taxon>Alphaproteobacteria</taxon>
        <taxon>Acetobacterales</taxon>
        <taxon>Acetobacteraceae</taxon>
        <taxon>Entomobacter</taxon>
    </lineage>
</organism>
<dbReference type="KEGG" id="ebla:JGUZn3_10630"/>
<keyword evidence="2" id="KW-1185">Reference proteome</keyword>
<dbReference type="AlphaFoldDB" id="A0A7H1NR81"/>